<dbReference type="PANTHER" id="PTHR43095">
    <property type="entry name" value="SUGAR KINASE"/>
    <property type="match status" value="1"/>
</dbReference>
<comment type="similarity">
    <text evidence="1 8 9">Belongs to the FGGY kinase family.</text>
</comment>
<dbReference type="EMBL" id="QUAH01000010">
    <property type="protein sequence ID" value="RFT15355.1"/>
    <property type="molecule type" value="Genomic_DNA"/>
</dbReference>
<dbReference type="EC" id="2.7.1.17" evidence="8 10"/>
<feature type="domain" description="Carbohydrate kinase FGGY C-terminal" evidence="12">
    <location>
        <begin position="260"/>
        <end position="440"/>
    </location>
</feature>
<organism evidence="13 14">
    <name type="scientific">Candidatus Saccharicenans subterraneus</name>
    <dbReference type="NCBI Taxonomy" id="2508984"/>
    <lineage>
        <taxon>Bacteria</taxon>
        <taxon>Candidatus Aminicenantota</taxon>
        <taxon>Candidatus Aminicenantia</taxon>
        <taxon>Candidatus Aminicenantales</taxon>
        <taxon>Candidatus Saccharicenantaceae</taxon>
        <taxon>Candidatus Saccharicenans</taxon>
    </lineage>
</organism>
<dbReference type="InterPro" id="IPR043129">
    <property type="entry name" value="ATPase_NBD"/>
</dbReference>
<dbReference type="PIRSF" id="PIRSF000538">
    <property type="entry name" value="GlpK"/>
    <property type="match status" value="1"/>
</dbReference>
<dbReference type="PANTHER" id="PTHR43095:SF5">
    <property type="entry name" value="XYLULOSE KINASE"/>
    <property type="match status" value="1"/>
</dbReference>
<dbReference type="CDD" id="cd07809">
    <property type="entry name" value="ASKHA_NBD_FGGY_BaXK-like"/>
    <property type="match status" value="1"/>
</dbReference>
<dbReference type="GO" id="GO:0004856">
    <property type="term" value="F:D-xylulokinase activity"/>
    <property type="evidence" value="ECO:0007669"/>
    <property type="project" value="UniProtKB-UniRule"/>
</dbReference>
<dbReference type="InterPro" id="IPR000577">
    <property type="entry name" value="Carb_kinase_FGGY"/>
</dbReference>
<dbReference type="GO" id="GO:0005524">
    <property type="term" value="F:ATP binding"/>
    <property type="evidence" value="ECO:0007669"/>
    <property type="project" value="UniProtKB-UniRule"/>
</dbReference>
<evidence type="ECO:0000256" key="5">
    <source>
        <dbReference type="ARBA" id="ARBA00022777"/>
    </source>
</evidence>
<dbReference type="InterPro" id="IPR006000">
    <property type="entry name" value="Xylulokinase"/>
</dbReference>
<comment type="function">
    <text evidence="8">Catalyzes the phosphorylation of D-xylulose to D-xylulose 5-phosphate.</text>
</comment>
<dbReference type="Pfam" id="PF02782">
    <property type="entry name" value="FGGY_C"/>
    <property type="match status" value="1"/>
</dbReference>
<feature type="binding site" evidence="8">
    <location>
        <begin position="82"/>
        <end position="83"/>
    </location>
    <ligand>
        <name>substrate</name>
    </ligand>
</feature>
<reference evidence="13 14" key="1">
    <citation type="submission" date="2018-08" db="EMBL/GenBank/DDBJ databases">
        <title>Genome analysis of the thermophilic bacterium of the candidate phylum Aminicenantes from deep subsurface aquifer revealed its physiology and ecological role.</title>
        <authorList>
            <person name="Kadnikov V.V."/>
            <person name="Mardanov A.V."/>
            <person name="Beletsky A.V."/>
            <person name="Karnachuk O.V."/>
            <person name="Ravin N.V."/>
        </authorList>
    </citation>
    <scope>NUCLEOTIDE SEQUENCE [LARGE SCALE GENOMIC DNA]</scope>
    <source>
        <strain evidence="13">BY38</strain>
    </source>
</reference>
<keyword evidence="2 8" id="KW-0859">Xylose metabolism</keyword>
<sequence length="506" mass="55073">MFALGIDSGTQGTKALVVKIDSGQVMGRGYARHQLVSGLKPGESEQDPGDWVRAMEEAIGQALKSAAINPREVVCLGISGQQHGFVPLDSGHNPLRPAKLWNDTSTVDETEEIIQALGGRKAFIEKLGISLAVGYTASKILWLKKNEPENYARLSLILLPHNYLNLYLTGKAHMEYGDASGTGLMDIRNRCWHPEAIRAIDPELENKLPPISHPEEPVGLLRKEVAAKFGLERVLVAAGGGDNMMAAIGTGNVNEGICTVSLGTSGTVFSFSARPFIDPEGEIAAFCDSTGGWLPLLCTMNVTNTTELLKELLRIDNQELENLAAEAGAGAAGLIFLPFIDGERVPALPEASGVFFGLNRQNFSRRHLARAVMEGTVLNLGYGFSRMKDLGLRPSEIRATGGGARSRTWLQVVADVLEAPVVTLKEPESAAYGAALQAIWCLRRQGEPGLKISDLAKDLVQKDSLAVCPDQKNSELYRELQARFNSLWQKLSTEFSEQRRLVRQRF</sequence>
<evidence type="ECO:0000259" key="12">
    <source>
        <dbReference type="Pfam" id="PF02782"/>
    </source>
</evidence>
<evidence type="ECO:0000256" key="10">
    <source>
        <dbReference type="RuleBase" id="RU364073"/>
    </source>
</evidence>
<evidence type="ECO:0000256" key="4">
    <source>
        <dbReference type="ARBA" id="ARBA00022741"/>
    </source>
</evidence>
<evidence type="ECO:0000256" key="2">
    <source>
        <dbReference type="ARBA" id="ARBA00022629"/>
    </source>
</evidence>
<keyword evidence="6 8" id="KW-0067">ATP-binding</keyword>
<dbReference type="Pfam" id="PF00370">
    <property type="entry name" value="FGGY_N"/>
    <property type="match status" value="1"/>
</dbReference>
<dbReference type="InterPro" id="IPR018483">
    <property type="entry name" value="Carb_kinase_FGGY_CS"/>
</dbReference>
<protein>
    <recommendedName>
        <fullName evidence="8 10">Xylulose kinase</fullName>
        <shortName evidence="8 10">Xylulokinase</shortName>
        <ecNumber evidence="8 10">2.7.1.17</ecNumber>
    </recommendedName>
</protein>
<dbReference type="Gene3D" id="3.30.420.40">
    <property type="match status" value="2"/>
</dbReference>
<feature type="domain" description="Carbohydrate kinase FGGY N-terminal" evidence="11">
    <location>
        <begin position="3"/>
        <end position="249"/>
    </location>
</feature>
<evidence type="ECO:0000256" key="1">
    <source>
        <dbReference type="ARBA" id="ARBA00009156"/>
    </source>
</evidence>
<feature type="site" description="Important for activity" evidence="8">
    <location>
        <position position="7"/>
    </location>
</feature>
<comment type="catalytic activity">
    <reaction evidence="8 10">
        <text>D-xylulose + ATP = D-xylulose 5-phosphate + ADP + H(+)</text>
        <dbReference type="Rhea" id="RHEA:10964"/>
        <dbReference type="ChEBI" id="CHEBI:15378"/>
        <dbReference type="ChEBI" id="CHEBI:17140"/>
        <dbReference type="ChEBI" id="CHEBI:30616"/>
        <dbReference type="ChEBI" id="CHEBI:57737"/>
        <dbReference type="ChEBI" id="CHEBI:456216"/>
        <dbReference type="EC" id="2.7.1.17"/>
    </reaction>
</comment>
<dbReference type="InterPro" id="IPR018485">
    <property type="entry name" value="FGGY_C"/>
</dbReference>
<feature type="active site" description="Proton acceptor" evidence="8">
    <location>
        <position position="242"/>
    </location>
</feature>
<evidence type="ECO:0000313" key="14">
    <source>
        <dbReference type="Proteomes" id="UP000257323"/>
    </source>
</evidence>
<dbReference type="Proteomes" id="UP000257323">
    <property type="component" value="Unassembled WGS sequence"/>
</dbReference>
<evidence type="ECO:0000256" key="3">
    <source>
        <dbReference type="ARBA" id="ARBA00022679"/>
    </source>
</evidence>
<keyword evidence="3 8" id="KW-0808">Transferase</keyword>
<evidence type="ECO:0000256" key="7">
    <source>
        <dbReference type="ARBA" id="ARBA00023277"/>
    </source>
</evidence>
<evidence type="ECO:0000256" key="6">
    <source>
        <dbReference type="ARBA" id="ARBA00022840"/>
    </source>
</evidence>
<proteinExistence type="inferred from homology"/>
<dbReference type="InterPro" id="IPR050406">
    <property type="entry name" value="FGGY_Carb_Kinase"/>
</dbReference>
<dbReference type="HAMAP" id="MF_02220">
    <property type="entry name" value="XylB"/>
    <property type="match status" value="1"/>
</dbReference>
<dbReference type="InterPro" id="IPR018484">
    <property type="entry name" value="FGGY_N"/>
</dbReference>
<evidence type="ECO:0000256" key="9">
    <source>
        <dbReference type="RuleBase" id="RU003733"/>
    </source>
</evidence>
<dbReference type="NCBIfam" id="TIGR01312">
    <property type="entry name" value="XylB"/>
    <property type="match status" value="1"/>
</dbReference>
<keyword evidence="7 8" id="KW-0119">Carbohydrate metabolism</keyword>
<dbReference type="PROSITE" id="PS00445">
    <property type="entry name" value="FGGY_KINASES_2"/>
    <property type="match status" value="1"/>
</dbReference>
<gene>
    <name evidence="8 10" type="primary">xylB</name>
    <name evidence="13" type="ORF">OP8BY_0464</name>
</gene>
<accession>A0A3E2BKS4</accession>
<dbReference type="GO" id="GO:0005998">
    <property type="term" value="P:xylulose catabolic process"/>
    <property type="evidence" value="ECO:0007669"/>
    <property type="project" value="UniProtKB-UniRule"/>
</dbReference>
<dbReference type="GO" id="GO:0042732">
    <property type="term" value="P:D-xylose metabolic process"/>
    <property type="evidence" value="ECO:0007669"/>
    <property type="project" value="UniProtKB-KW"/>
</dbReference>
<evidence type="ECO:0000313" key="13">
    <source>
        <dbReference type="EMBL" id="RFT15355.1"/>
    </source>
</evidence>
<dbReference type="SUPFAM" id="SSF53067">
    <property type="entry name" value="Actin-like ATPase domain"/>
    <property type="match status" value="2"/>
</dbReference>
<name>A0A3E2BKS4_9BACT</name>
<dbReference type="AlphaFoldDB" id="A0A3E2BKS4"/>
<keyword evidence="4 8" id="KW-0547">Nucleotide-binding</keyword>
<evidence type="ECO:0000256" key="8">
    <source>
        <dbReference type="HAMAP-Rule" id="MF_02220"/>
    </source>
</evidence>
<keyword evidence="5 8" id="KW-0418">Kinase</keyword>
<evidence type="ECO:0000259" key="11">
    <source>
        <dbReference type="Pfam" id="PF00370"/>
    </source>
</evidence>
<comment type="caution">
    <text evidence="13">The sequence shown here is derived from an EMBL/GenBank/DDBJ whole genome shotgun (WGS) entry which is preliminary data.</text>
</comment>
<dbReference type="PROSITE" id="PS00933">
    <property type="entry name" value="FGGY_KINASES_1"/>
    <property type="match status" value="1"/>
</dbReference>